<evidence type="ECO:0000256" key="2">
    <source>
        <dbReference type="ARBA" id="ARBA00022448"/>
    </source>
</evidence>
<evidence type="ECO:0000313" key="6">
    <source>
        <dbReference type="Proteomes" id="UP000654279"/>
    </source>
</evidence>
<dbReference type="GO" id="GO:0046872">
    <property type="term" value="F:metal ion binding"/>
    <property type="evidence" value="ECO:0007669"/>
    <property type="project" value="InterPro"/>
</dbReference>
<dbReference type="PANTHER" id="PTHR42953">
    <property type="entry name" value="HIGH-AFFINITY ZINC UPTAKE SYSTEM PROTEIN ZNUA-RELATED"/>
    <property type="match status" value="1"/>
</dbReference>
<dbReference type="Gene3D" id="3.40.50.1980">
    <property type="entry name" value="Nitrogenase molybdenum iron protein domain"/>
    <property type="match status" value="2"/>
</dbReference>
<evidence type="ECO:0000256" key="3">
    <source>
        <dbReference type="ARBA" id="ARBA00022729"/>
    </source>
</evidence>
<evidence type="ECO:0000256" key="4">
    <source>
        <dbReference type="SAM" id="SignalP"/>
    </source>
</evidence>
<sequence>MKKTMAVLLALVLALLPLGGCASTGEETPRARLQVVASFYPMALLTERVIEGVPGVALHTMAQMNTGCLHDYQLQPRDMKILENADVLVYNGAGMEGFIGRVAALRPGLKLIEASAGQALLESAAHEHEHEDGHEAHEEHHHGDANAHLWLSPKRAMAQVENIRDELIAADPEYAQVYRENAQAFLQELEQLDGQVATLLAPCQGQGVVTFHEGFTYLLEDYGLYQAGLLQTDDENAPSPRYMAELIDHIRQEGIAALFCEKQYSTRLAEAISRETGAKIYTLDTIVSGPGGRDAYANAVLQNAQTISEALKK</sequence>
<dbReference type="Pfam" id="PF01297">
    <property type="entry name" value="ZnuA"/>
    <property type="match status" value="1"/>
</dbReference>
<keyword evidence="6" id="KW-1185">Reference proteome</keyword>
<dbReference type="InterPro" id="IPR006127">
    <property type="entry name" value="ZnuA-like"/>
</dbReference>
<proteinExistence type="inferred from homology"/>
<feature type="signal peptide" evidence="4">
    <location>
        <begin position="1"/>
        <end position="22"/>
    </location>
</feature>
<comment type="similarity">
    <text evidence="1">Belongs to the bacterial solute-binding protein 9 family.</text>
</comment>
<accession>A0A926CZF7</accession>
<dbReference type="EMBL" id="JACRSO010000001">
    <property type="protein sequence ID" value="MBC8528194.1"/>
    <property type="molecule type" value="Genomic_DNA"/>
</dbReference>
<evidence type="ECO:0000256" key="1">
    <source>
        <dbReference type="ARBA" id="ARBA00011028"/>
    </source>
</evidence>
<dbReference type="GO" id="GO:0030001">
    <property type="term" value="P:metal ion transport"/>
    <property type="evidence" value="ECO:0007669"/>
    <property type="project" value="InterPro"/>
</dbReference>
<dbReference type="RefSeq" id="WP_249284233.1">
    <property type="nucleotide sequence ID" value="NZ_JACRSO010000001.1"/>
</dbReference>
<name>A0A926CZF7_9FIRM</name>
<dbReference type="Proteomes" id="UP000654279">
    <property type="component" value="Unassembled WGS sequence"/>
</dbReference>
<comment type="caution">
    <text evidence="5">The sequence shown here is derived from an EMBL/GenBank/DDBJ whole genome shotgun (WGS) entry which is preliminary data.</text>
</comment>
<keyword evidence="2" id="KW-0813">Transport</keyword>
<dbReference type="AlphaFoldDB" id="A0A926CZF7"/>
<feature type="chain" id="PRO_5036758963" evidence="4">
    <location>
        <begin position="23"/>
        <end position="313"/>
    </location>
</feature>
<evidence type="ECO:0000313" key="5">
    <source>
        <dbReference type="EMBL" id="MBC8528194.1"/>
    </source>
</evidence>
<dbReference type="InterPro" id="IPR050492">
    <property type="entry name" value="Bact_metal-bind_prot9"/>
</dbReference>
<organism evidence="5 6">
    <name type="scientific">Luoshenia tenuis</name>
    <dbReference type="NCBI Taxonomy" id="2763654"/>
    <lineage>
        <taxon>Bacteria</taxon>
        <taxon>Bacillati</taxon>
        <taxon>Bacillota</taxon>
        <taxon>Clostridia</taxon>
        <taxon>Christensenellales</taxon>
        <taxon>Christensenellaceae</taxon>
        <taxon>Luoshenia</taxon>
    </lineage>
</organism>
<gene>
    <name evidence="5" type="ORF">H8699_01910</name>
</gene>
<keyword evidence="3 4" id="KW-0732">Signal</keyword>
<protein>
    <submittedName>
        <fullName evidence="5">Zinc ABC transporter substrate-binding protein</fullName>
    </submittedName>
</protein>
<dbReference type="PANTHER" id="PTHR42953:SF3">
    <property type="entry name" value="HIGH-AFFINITY ZINC UPTAKE SYSTEM PROTEIN ZNUA"/>
    <property type="match status" value="1"/>
</dbReference>
<reference evidence="5" key="1">
    <citation type="submission" date="2020-08" db="EMBL/GenBank/DDBJ databases">
        <title>Genome public.</title>
        <authorList>
            <person name="Liu C."/>
            <person name="Sun Q."/>
        </authorList>
    </citation>
    <scope>NUCLEOTIDE SEQUENCE</scope>
    <source>
        <strain evidence="5">NSJ-44</strain>
    </source>
</reference>
<dbReference type="SUPFAM" id="SSF53807">
    <property type="entry name" value="Helical backbone' metal receptor"/>
    <property type="match status" value="1"/>
</dbReference>